<evidence type="ECO:0000256" key="1">
    <source>
        <dbReference type="SAM" id="MobiDB-lite"/>
    </source>
</evidence>
<feature type="compositionally biased region" description="Polar residues" evidence="1">
    <location>
        <begin position="84"/>
        <end position="104"/>
    </location>
</feature>
<dbReference type="EMBL" id="BEZZ01000005">
    <property type="protein sequence ID" value="GCC22005.1"/>
    <property type="molecule type" value="Genomic_DNA"/>
</dbReference>
<organism evidence="2 3">
    <name type="scientific">Chiloscyllium punctatum</name>
    <name type="common">Brownbanded bambooshark</name>
    <name type="synonym">Hemiscyllium punctatum</name>
    <dbReference type="NCBI Taxonomy" id="137246"/>
    <lineage>
        <taxon>Eukaryota</taxon>
        <taxon>Metazoa</taxon>
        <taxon>Chordata</taxon>
        <taxon>Craniata</taxon>
        <taxon>Vertebrata</taxon>
        <taxon>Chondrichthyes</taxon>
        <taxon>Elasmobranchii</taxon>
        <taxon>Galeomorphii</taxon>
        <taxon>Galeoidea</taxon>
        <taxon>Orectolobiformes</taxon>
        <taxon>Hemiscylliidae</taxon>
        <taxon>Chiloscyllium</taxon>
    </lineage>
</organism>
<protein>
    <submittedName>
        <fullName evidence="2">Uncharacterized protein</fullName>
    </submittedName>
</protein>
<sequence length="104" mass="12060">MRSRKWVTPTCRPHQETPSTSKNKKNWEREEDKDPYLRRLSSLRSQRSNQIIEGGRDFAAPAVRALSLPVISRDKPTDSRAGFSWSQETPWRSESGSQPRFQDS</sequence>
<name>A0A401RV28_CHIPU</name>
<accession>A0A401RV28</accession>
<feature type="compositionally biased region" description="Low complexity" evidence="1">
    <location>
        <begin position="38"/>
        <end position="48"/>
    </location>
</feature>
<dbReference type="Proteomes" id="UP000287033">
    <property type="component" value="Unassembled WGS sequence"/>
</dbReference>
<feature type="compositionally biased region" description="Basic and acidic residues" evidence="1">
    <location>
        <begin position="25"/>
        <end position="37"/>
    </location>
</feature>
<evidence type="ECO:0000313" key="2">
    <source>
        <dbReference type="EMBL" id="GCC22005.1"/>
    </source>
</evidence>
<keyword evidence="3" id="KW-1185">Reference proteome</keyword>
<feature type="region of interest" description="Disordered" evidence="1">
    <location>
        <begin position="1"/>
        <end position="56"/>
    </location>
</feature>
<feature type="region of interest" description="Disordered" evidence="1">
    <location>
        <begin position="70"/>
        <end position="104"/>
    </location>
</feature>
<gene>
    <name evidence="2" type="ORF">chiPu_0000389</name>
</gene>
<comment type="caution">
    <text evidence="2">The sequence shown here is derived from an EMBL/GenBank/DDBJ whole genome shotgun (WGS) entry which is preliminary data.</text>
</comment>
<reference evidence="2 3" key="1">
    <citation type="journal article" date="2018" name="Nat. Ecol. Evol.">
        <title>Shark genomes provide insights into elasmobranch evolution and the origin of vertebrates.</title>
        <authorList>
            <person name="Hara Y"/>
            <person name="Yamaguchi K"/>
            <person name="Onimaru K"/>
            <person name="Kadota M"/>
            <person name="Koyanagi M"/>
            <person name="Keeley SD"/>
            <person name="Tatsumi K"/>
            <person name="Tanaka K"/>
            <person name="Motone F"/>
            <person name="Kageyama Y"/>
            <person name="Nozu R"/>
            <person name="Adachi N"/>
            <person name="Nishimura O"/>
            <person name="Nakagawa R"/>
            <person name="Tanegashima C"/>
            <person name="Kiyatake I"/>
            <person name="Matsumoto R"/>
            <person name="Murakumo K"/>
            <person name="Nishida K"/>
            <person name="Terakita A"/>
            <person name="Kuratani S"/>
            <person name="Sato K"/>
            <person name="Hyodo S Kuraku.S."/>
        </authorList>
    </citation>
    <scope>NUCLEOTIDE SEQUENCE [LARGE SCALE GENOMIC DNA]</scope>
</reference>
<evidence type="ECO:0000313" key="3">
    <source>
        <dbReference type="Proteomes" id="UP000287033"/>
    </source>
</evidence>
<dbReference type="AlphaFoldDB" id="A0A401RV28"/>
<proteinExistence type="predicted"/>